<sequence>MTVFAPASMLPFAKNLKSSATTFFYLCLSRERQPPSDKKKTDPGNLSESLDRVYQSSNPGIRAFVCAGGCLSGSQPVLRAIFRVYSGPFVCVFTSTISKANILSSLLPL</sequence>
<comment type="caution">
    <text evidence="1">The sequence shown here is derived from an EMBL/GenBank/DDBJ whole genome shotgun (WGS) entry which is preliminary data.</text>
</comment>
<name>A0A8T1MF74_CLOSI</name>
<accession>A0A8T1MF74</accession>
<reference evidence="1 2" key="2">
    <citation type="journal article" date="2021" name="Genomics">
        <title>High-quality reference genome for Clonorchis sinensis.</title>
        <authorList>
            <person name="Young N.D."/>
            <person name="Stroehlein A.J."/>
            <person name="Kinkar L."/>
            <person name="Wang T."/>
            <person name="Sohn W.M."/>
            <person name="Chang B.C.H."/>
            <person name="Kaur P."/>
            <person name="Weisz D."/>
            <person name="Dudchenko O."/>
            <person name="Aiden E.L."/>
            <person name="Korhonen P.K."/>
            <person name="Gasser R.B."/>
        </authorList>
    </citation>
    <scope>NUCLEOTIDE SEQUENCE [LARGE SCALE GENOMIC DNA]</scope>
    <source>
        <strain evidence="1">Cs-k2</strain>
    </source>
</reference>
<evidence type="ECO:0000313" key="1">
    <source>
        <dbReference type="EMBL" id="KAG5448027.1"/>
    </source>
</evidence>
<protein>
    <submittedName>
        <fullName evidence="1">Uncharacterized protein</fullName>
    </submittedName>
</protein>
<evidence type="ECO:0000313" key="2">
    <source>
        <dbReference type="Proteomes" id="UP000286415"/>
    </source>
</evidence>
<proteinExistence type="predicted"/>
<dbReference type="Proteomes" id="UP000286415">
    <property type="component" value="Unassembled WGS sequence"/>
</dbReference>
<reference evidence="1 2" key="1">
    <citation type="journal article" date="2018" name="Biotechnol. Adv.">
        <title>Improved genomic resources and new bioinformatic workflow for the carcinogenic parasite Clonorchis sinensis: Biotechnological implications.</title>
        <authorList>
            <person name="Wang D."/>
            <person name="Korhonen P.K."/>
            <person name="Gasser R.B."/>
            <person name="Young N.D."/>
        </authorList>
    </citation>
    <scope>NUCLEOTIDE SEQUENCE [LARGE SCALE GENOMIC DNA]</scope>
    <source>
        <strain evidence="1">Cs-k2</strain>
    </source>
</reference>
<gene>
    <name evidence="1" type="ORF">CSKR_200647</name>
</gene>
<dbReference type="EMBL" id="NIRI02000042">
    <property type="protein sequence ID" value="KAG5448027.1"/>
    <property type="molecule type" value="Genomic_DNA"/>
</dbReference>
<keyword evidence="2" id="KW-1185">Reference proteome</keyword>
<dbReference type="AlphaFoldDB" id="A0A8T1MF74"/>
<organism evidence="1 2">
    <name type="scientific">Clonorchis sinensis</name>
    <name type="common">Chinese liver fluke</name>
    <dbReference type="NCBI Taxonomy" id="79923"/>
    <lineage>
        <taxon>Eukaryota</taxon>
        <taxon>Metazoa</taxon>
        <taxon>Spiralia</taxon>
        <taxon>Lophotrochozoa</taxon>
        <taxon>Platyhelminthes</taxon>
        <taxon>Trematoda</taxon>
        <taxon>Digenea</taxon>
        <taxon>Opisthorchiida</taxon>
        <taxon>Opisthorchiata</taxon>
        <taxon>Opisthorchiidae</taxon>
        <taxon>Clonorchis</taxon>
    </lineage>
</organism>
<dbReference type="OrthoDB" id="10510679at2759"/>